<gene>
    <name evidence="1" type="ORF">QYM36_011101</name>
</gene>
<evidence type="ECO:0000313" key="1">
    <source>
        <dbReference type="EMBL" id="KAK2712291.1"/>
    </source>
</evidence>
<reference evidence="1" key="1">
    <citation type="submission" date="2023-07" db="EMBL/GenBank/DDBJ databases">
        <title>Chromosome-level genome assembly of Artemia franciscana.</title>
        <authorList>
            <person name="Jo E."/>
        </authorList>
    </citation>
    <scope>NUCLEOTIDE SEQUENCE</scope>
    <source>
        <tissue evidence="1">Whole body</tissue>
    </source>
</reference>
<protein>
    <submittedName>
        <fullName evidence="1">Uncharacterized protein</fullName>
    </submittedName>
</protein>
<name>A0AA88HUH4_ARTSF</name>
<evidence type="ECO:0000313" key="2">
    <source>
        <dbReference type="Proteomes" id="UP001187531"/>
    </source>
</evidence>
<sequence>MPSKRENLQVFHSNKNVSTINEKTDSVEAGMDDEDTVFLYAIKTDSGKDEALVPLKLNKQMLVSFKIDTEAQANVIPKSVFNKLAPKPNLLPTNQQLTSYYGARIPVICTCTLPVATNSILKVFTSSMWLIQLLLLFIVDEYKSVFEGIGRLEGERNIHPKVGSVPTVHPGCYRFLRMPSGELPVQDELQRCMEEAFEGLEGIAIIIDDILVYGSNASVKRNMTED</sequence>
<dbReference type="AlphaFoldDB" id="A0AA88HUH4"/>
<proteinExistence type="predicted"/>
<keyword evidence="2" id="KW-1185">Reference proteome</keyword>
<accession>A0AA88HUH4</accession>
<comment type="caution">
    <text evidence="1">The sequence shown here is derived from an EMBL/GenBank/DDBJ whole genome shotgun (WGS) entry which is preliminary data.</text>
</comment>
<organism evidence="1 2">
    <name type="scientific">Artemia franciscana</name>
    <name type="common">Brine shrimp</name>
    <name type="synonym">Artemia sanfranciscana</name>
    <dbReference type="NCBI Taxonomy" id="6661"/>
    <lineage>
        <taxon>Eukaryota</taxon>
        <taxon>Metazoa</taxon>
        <taxon>Ecdysozoa</taxon>
        <taxon>Arthropoda</taxon>
        <taxon>Crustacea</taxon>
        <taxon>Branchiopoda</taxon>
        <taxon>Anostraca</taxon>
        <taxon>Artemiidae</taxon>
        <taxon>Artemia</taxon>
    </lineage>
</organism>
<dbReference type="EMBL" id="JAVRJZ010000015">
    <property type="protein sequence ID" value="KAK2712291.1"/>
    <property type="molecule type" value="Genomic_DNA"/>
</dbReference>
<dbReference type="Proteomes" id="UP001187531">
    <property type="component" value="Unassembled WGS sequence"/>
</dbReference>